<dbReference type="EMBL" id="CP158568">
    <property type="protein sequence ID" value="XBY44119.1"/>
    <property type="molecule type" value="Genomic_DNA"/>
</dbReference>
<accession>A0AAU7X7P0</accession>
<sequence length="374" mass="42247">MFNHLHYVPILKWKLGEYQALARLESSVKDRVTPLIELPAVGYDFENSRVAKSLDDHLKDFGRRLKAKWASRTCFVDTKNIASSERMADGTHPLERVMQLARTEGCTAIPVVALSCDAEYRRSAAVAVLADGNGAAIRLQLEDFDRQNIDRDIELLLSDIGASVAGSDLIVDLCDKFLPTSVFVEAIISSLQKLPHLNRWRTFTIAGSSYPKTLQDVAFTIHKTEGTDTPVLYPDTLYPRREWAIYKTIVNTLGRKARLPAYGDYVVAHPDPVELDMRLIKPFAKLRYTTSDSWYIIKGKPVRTYGFDQYKDMCKQTTKKERIFEKSLPSDGDRYIQGCADGDESTGNMTTWVWVSSNRHITRVVADLSTFHGA</sequence>
<dbReference type="AlphaFoldDB" id="A0AAU7X7P0"/>
<evidence type="ECO:0000313" key="1">
    <source>
        <dbReference type="EMBL" id="XBY44119.1"/>
    </source>
</evidence>
<gene>
    <name evidence="1" type="ORF">ABS361_19050</name>
</gene>
<organism evidence="1">
    <name type="scientific">Methyloraptor flagellatus</name>
    <dbReference type="NCBI Taxonomy" id="3162530"/>
    <lineage>
        <taxon>Bacteria</taxon>
        <taxon>Pseudomonadati</taxon>
        <taxon>Pseudomonadota</taxon>
        <taxon>Alphaproteobacteria</taxon>
        <taxon>Hyphomicrobiales</taxon>
        <taxon>Ancalomicrobiaceae</taxon>
        <taxon>Methyloraptor</taxon>
    </lineage>
</organism>
<protein>
    <submittedName>
        <fullName evidence="1">Beta family protein</fullName>
    </submittedName>
</protein>
<dbReference type="RefSeq" id="WP_407049213.1">
    <property type="nucleotide sequence ID" value="NZ_CP158568.1"/>
</dbReference>
<dbReference type="KEGG" id="mflg:ABS361_19050"/>
<dbReference type="InterPro" id="IPR025683">
    <property type="entry name" value="Protein_beta"/>
</dbReference>
<name>A0AAU7X7P0_9HYPH</name>
<proteinExistence type="predicted"/>
<reference evidence="1" key="1">
    <citation type="submission" date="2024-06" db="EMBL/GenBank/DDBJ databases">
        <title>Methylostella associata gen. nov., sp. nov., a novel Ancalomicrobiaceae-affiliated facultatively methylotrophic bacteria that feed on methanotrophs of the genus Methylococcus.</title>
        <authorList>
            <person name="Saltykova V."/>
            <person name="Danilova O.V."/>
            <person name="Oshkin I.Y."/>
            <person name="Belova S.E."/>
            <person name="Pimenov N.V."/>
            <person name="Dedysh S.N."/>
        </authorList>
    </citation>
    <scope>NUCLEOTIDE SEQUENCE</scope>
    <source>
        <strain evidence="1">S20</strain>
    </source>
</reference>
<dbReference type="Pfam" id="PF14350">
    <property type="entry name" value="Beta_protein"/>
    <property type="match status" value="1"/>
</dbReference>